<name>A0A4R8MS02_LEPME</name>
<reference evidence="4 5" key="1">
    <citation type="submission" date="2019-03" db="EMBL/GenBank/DDBJ databases">
        <title>Genomic Encyclopedia of Archaeal and Bacterial Type Strains, Phase II (KMG-II): from individual species to whole genera.</title>
        <authorList>
            <person name="Goeker M."/>
        </authorList>
    </citation>
    <scope>NUCLEOTIDE SEQUENCE [LARGE SCALE GENOMIC DNA]</scope>
    <source>
        <strain evidence="4 5">DSM 21537</strain>
    </source>
</reference>
<dbReference type="Proteomes" id="UP000294684">
    <property type="component" value="Unassembled WGS sequence"/>
</dbReference>
<comment type="caution">
    <text evidence="4">The sequence shown here is derived from an EMBL/GenBank/DDBJ whole genome shotgun (WGS) entry which is preliminary data.</text>
</comment>
<organism evidence="4 5">
    <name type="scientific">Leptospira meyeri</name>
    <dbReference type="NCBI Taxonomy" id="29508"/>
    <lineage>
        <taxon>Bacteria</taxon>
        <taxon>Pseudomonadati</taxon>
        <taxon>Spirochaetota</taxon>
        <taxon>Spirochaetia</taxon>
        <taxon>Leptospirales</taxon>
        <taxon>Leptospiraceae</taxon>
        <taxon>Leptospira</taxon>
    </lineage>
</organism>
<dbReference type="SUPFAM" id="SSF48403">
    <property type="entry name" value="Ankyrin repeat"/>
    <property type="match status" value="1"/>
</dbReference>
<sequence>MRKSTILQEVVSCENAIMKRTIYLAFSLLLFTIQCANVQMRSEDRFHNLYYQVATGNTERVKQLITLGYDINAPEDTFERLTPLMIASKEGHTEIVLLLVSMKVQLDAKTRNGHTALMMASYNRYPKIVKILLDAGANPNLVTNEGHTALSEILLSEREEIVRLLMERGAK</sequence>
<protein>
    <submittedName>
        <fullName evidence="4">Ankyrin repeat protein</fullName>
    </submittedName>
</protein>
<dbReference type="Gene3D" id="1.25.40.20">
    <property type="entry name" value="Ankyrin repeat-containing domain"/>
    <property type="match status" value="1"/>
</dbReference>
<evidence type="ECO:0000256" key="2">
    <source>
        <dbReference type="ARBA" id="ARBA00023043"/>
    </source>
</evidence>
<dbReference type="PANTHER" id="PTHR24198:SF165">
    <property type="entry name" value="ANKYRIN REPEAT-CONTAINING PROTEIN-RELATED"/>
    <property type="match status" value="1"/>
</dbReference>
<evidence type="ECO:0000313" key="4">
    <source>
        <dbReference type="EMBL" id="TDY72043.1"/>
    </source>
</evidence>
<dbReference type="AlphaFoldDB" id="A0A4R8MS02"/>
<dbReference type="STRING" id="1193051.LEP1GSC017_2933"/>
<dbReference type="PROSITE" id="PS50297">
    <property type="entry name" value="ANK_REP_REGION"/>
    <property type="match status" value="2"/>
</dbReference>
<dbReference type="InterPro" id="IPR002110">
    <property type="entry name" value="Ankyrin_rpt"/>
</dbReference>
<feature type="repeat" description="ANK" evidence="3">
    <location>
        <begin position="79"/>
        <end position="111"/>
    </location>
</feature>
<keyword evidence="2 3" id="KW-0040">ANK repeat</keyword>
<dbReference type="SMART" id="SM00248">
    <property type="entry name" value="ANK"/>
    <property type="match status" value="4"/>
</dbReference>
<gene>
    <name evidence="4" type="ORF">CLV96_1024</name>
</gene>
<dbReference type="EMBL" id="SORO01000001">
    <property type="protein sequence ID" value="TDY72043.1"/>
    <property type="molecule type" value="Genomic_DNA"/>
</dbReference>
<evidence type="ECO:0000313" key="5">
    <source>
        <dbReference type="Proteomes" id="UP000294684"/>
    </source>
</evidence>
<dbReference type="PRINTS" id="PR01415">
    <property type="entry name" value="ANKYRIN"/>
</dbReference>
<dbReference type="PANTHER" id="PTHR24198">
    <property type="entry name" value="ANKYRIN REPEAT AND PROTEIN KINASE DOMAIN-CONTAINING PROTEIN"/>
    <property type="match status" value="1"/>
</dbReference>
<keyword evidence="1" id="KW-0677">Repeat</keyword>
<dbReference type="PROSITE" id="PS50088">
    <property type="entry name" value="ANK_REPEAT"/>
    <property type="match status" value="3"/>
</dbReference>
<dbReference type="InterPro" id="IPR036770">
    <property type="entry name" value="Ankyrin_rpt-contain_sf"/>
</dbReference>
<accession>A0A4R8MS02</accession>
<feature type="repeat" description="ANK" evidence="3">
    <location>
        <begin position="145"/>
        <end position="171"/>
    </location>
</feature>
<proteinExistence type="predicted"/>
<evidence type="ECO:0000256" key="3">
    <source>
        <dbReference type="PROSITE-ProRule" id="PRU00023"/>
    </source>
</evidence>
<evidence type="ECO:0000256" key="1">
    <source>
        <dbReference type="ARBA" id="ARBA00022737"/>
    </source>
</evidence>
<feature type="repeat" description="ANK" evidence="3">
    <location>
        <begin position="112"/>
        <end position="144"/>
    </location>
</feature>
<dbReference type="Pfam" id="PF12796">
    <property type="entry name" value="Ank_2"/>
    <property type="match status" value="1"/>
</dbReference>
<keyword evidence="5" id="KW-1185">Reference proteome</keyword>